<organism evidence="11 12">
    <name type="scientific">Glutinoglossum americanum</name>
    <dbReference type="NCBI Taxonomy" id="1670608"/>
    <lineage>
        <taxon>Eukaryota</taxon>
        <taxon>Fungi</taxon>
        <taxon>Dikarya</taxon>
        <taxon>Ascomycota</taxon>
        <taxon>Pezizomycotina</taxon>
        <taxon>Geoglossomycetes</taxon>
        <taxon>Geoglossales</taxon>
        <taxon>Geoglossaceae</taxon>
        <taxon>Glutinoglossum</taxon>
    </lineage>
</organism>
<dbReference type="Pfam" id="PF00958">
    <property type="entry name" value="GMP_synt_C"/>
    <property type="match status" value="1"/>
</dbReference>
<dbReference type="PROSITE" id="PS51553">
    <property type="entry name" value="GMPS_ATP_PPASE"/>
    <property type="match status" value="1"/>
</dbReference>
<dbReference type="SUPFAM" id="SSF48371">
    <property type="entry name" value="ARM repeat"/>
    <property type="match status" value="1"/>
</dbReference>
<keyword evidence="4 9" id="KW-0547">Nucleotide-binding</keyword>
<protein>
    <recommendedName>
        <fullName evidence="2">GMP synthase (glutamine-hydrolyzing)</fullName>
        <ecNumber evidence="2">6.3.5.2</ecNumber>
    </recommendedName>
</protein>
<dbReference type="PANTHER" id="PTHR11922">
    <property type="entry name" value="GMP SYNTHASE-RELATED"/>
    <property type="match status" value="1"/>
</dbReference>
<evidence type="ECO:0000313" key="11">
    <source>
        <dbReference type="EMBL" id="KAH0533695.1"/>
    </source>
</evidence>
<dbReference type="GO" id="GO:0003921">
    <property type="term" value="F:GMP synthase activity"/>
    <property type="evidence" value="ECO:0007669"/>
    <property type="project" value="InterPro"/>
</dbReference>
<keyword evidence="12" id="KW-1185">Reference proteome</keyword>
<keyword evidence="6 9" id="KW-0658">Purine biosynthesis</keyword>
<feature type="non-terminal residue" evidence="11">
    <location>
        <position position="1"/>
    </location>
</feature>
<accession>A0A9P8I502</accession>
<dbReference type="FunFam" id="3.40.50.620:FF:000001">
    <property type="entry name" value="GMP synthase [glutamine-hydrolyzing]"/>
    <property type="match status" value="1"/>
</dbReference>
<dbReference type="EC" id="6.3.5.2" evidence="2"/>
<keyword evidence="5 9" id="KW-0332">GMP biosynthesis</keyword>
<evidence type="ECO:0000256" key="8">
    <source>
        <dbReference type="ARBA" id="ARBA00022962"/>
    </source>
</evidence>
<dbReference type="SUPFAM" id="SSF54810">
    <property type="entry name" value="GMP synthetase C-terminal dimerisation domain"/>
    <property type="match status" value="1"/>
</dbReference>
<dbReference type="InterPro" id="IPR025777">
    <property type="entry name" value="GMPS_ATP_PPase_dom"/>
</dbReference>
<evidence type="ECO:0000256" key="3">
    <source>
        <dbReference type="ARBA" id="ARBA00022598"/>
    </source>
</evidence>
<dbReference type="OrthoDB" id="1724632at2759"/>
<sequence length="813" mass="90295">FHPEVTHTVDGKKILKRFLEVAGLTGDWSTQNFIDEEVKKIQAQVGPDEKVLCAVSGGVDSSVMAALLIKALGDRAMCVFVDHGLLRKGEAEQVIETFGSHFHGNMHAFHEHDRFFGALKGIKEPEAKRKTIGEQFVRVFEDHANELKGCDWLAQGTLYPDVIESGSPTASKIKTHHNVGGLPDWMRMKLIEPLRWLFKDEVRAVGRALGLPDDMVDREPFPGPGLGVRILGEVTPERVKMVQDADWIFRSELRSRGLNKGIWQSYAALLDVKSVGVMGDERTYEQPIVLRAVESEDAMTARAVHIPFDVLEIVASRIVNEVSGVNRPFDAAEVLKGLREHITLAAASYGTTEAIRPPHRVKFHWPPHPVSYEYHVLSSDWTGQSSFVAHGEMFHVQVAKTNFGVFGRCSELWNDAKADSEEEMLSKLQESAEPLFQRQFAISKAIGRPNRFKGDLRELPALDILKLFYCEDRDVANSVHEIVEVSKYRAAYFPSLCHILKDRTHPWRRSAQWCVLDLFEDLPSFIKSEQDEIDAVEAMKSILMDAEDDYARTVYKAGVVLGGHLPHRHGGKALLACLDAPSIVGRRSAIHGLFHVCEWVPELTDEVVHRLRENGKRDNDPQLAIFSFAIAEDILRGTIDHTPEPVFAFERLGNLRPLVPVVGVEGYMVRGSFLAIISAITVSTASAQSMNIDFNGDGGINGPYGAVPGAGYAAMGLPGKWNNAYFNHWGYVGPTYVNDIHLVDLTGAATSAVLNATAEHNAETWIGPWTGNDNLLMQDTISTFDHWKSATIVGLEVGTYSVLIYSGFEDYPG</sequence>
<keyword evidence="8" id="KW-0315">Glutamine amidotransferase</keyword>
<evidence type="ECO:0000256" key="1">
    <source>
        <dbReference type="ARBA" id="ARBA00005153"/>
    </source>
</evidence>
<dbReference type="InterPro" id="IPR014729">
    <property type="entry name" value="Rossmann-like_a/b/a_fold"/>
</dbReference>
<comment type="caution">
    <text evidence="11">The sequence shown here is derived from an EMBL/GenBank/DDBJ whole genome shotgun (WGS) entry which is preliminary data.</text>
</comment>
<evidence type="ECO:0000256" key="2">
    <source>
        <dbReference type="ARBA" id="ARBA00012746"/>
    </source>
</evidence>
<evidence type="ECO:0000313" key="12">
    <source>
        <dbReference type="Proteomes" id="UP000698800"/>
    </source>
</evidence>
<name>A0A9P8I502_9PEZI</name>
<feature type="non-terminal residue" evidence="11">
    <location>
        <position position="813"/>
    </location>
</feature>
<dbReference type="InterPro" id="IPR001674">
    <property type="entry name" value="GMP_synth_C"/>
</dbReference>
<evidence type="ECO:0000256" key="5">
    <source>
        <dbReference type="ARBA" id="ARBA00022749"/>
    </source>
</evidence>
<dbReference type="AlphaFoldDB" id="A0A9P8I502"/>
<dbReference type="Proteomes" id="UP000698800">
    <property type="component" value="Unassembled WGS sequence"/>
</dbReference>
<reference evidence="11" key="1">
    <citation type="submission" date="2021-03" db="EMBL/GenBank/DDBJ databases">
        <title>Comparative genomics and phylogenomic investigation of the class Geoglossomycetes provide insights into ecological specialization and systematics.</title>
        <authorList>
            <person name="Melie T."/>
            <person name="Pirro S."/>
            <person name="Miller A.N."/>
            <person name="Quandt A."/>
        </authorList>
    </citation>
    <scope>NUCLEOTIDE SEQUENCE</scope>
    <source>
        <strain evidence="11">GBOQ0MN5Z8</strain>
    </source>
</reference>
<evidence type="ECO:0000256" key="9">
    <source>
        <dbReference type="PROSITE-ProRule" id="PRU00886"/>
    </source>
</evidence>
<keyword evidence="3" id="KW-0436">Ligase</keyword>
<dbReference type="InterPro" id="IPR016024">
    <property type="entry name" value="ARM-type_fold"/>
</dbReference>
<dbReference type="EMBL" id="JAGHQL010000378">
    <property type="protein sequence ID" value="KAH0533695.1"/>
    <property type="molecule type" value="Genomic_DNA"/>
</dbReference>
<dbReference type="NCBIfam" id="NF000848">
    <property type="entry name" value="PRK00074.1"/>
    <property type="match status" value="1"/>
</dbReference>
<dbReference type="CDD" id="cd01997">
    <property type="entry name" value="GMP_synthase_C"/>
    <property type="match status" value="1"/>
</dbReference>
<comment type="pathway">
    <text evidence="1">Purine metabolism; GMP biosynthesis; GMP from XMP (L-Gln route): step 1/1.</text>
</comment>
<evidence type="ECO:0000256" key="6">
    <source>
        <dbReference type="ARBA" id="ARBA00022755"/>
    </source>
</evidence>
<dbReference type="NCBIfam" id="TIGR00884">
    <property type="entry name" value="guaA_Cterm"/>
    <property type="match status" value="1"/>
</dbReference>
<evidence type="ECO:0000256" key="4">
    <source>
        <dbReference type="ARBA" id="ARBA00022741"/>
    </source>
</evidence>
<dbReference type="GO" id="GO:0005524">
    <property type="term" value="F:ATP binding"/>
    <property type="evidence" value="ECO:0007669"/>
    <property type="project" value="UniProtKB-UniRule"/>
</dbReference>
<dbReference type="Gene3D" id="3.40.50.620">
    <property type="entry name" value="HUPs"/>
    <property type="match status" value="1"/>
</dbReference>
<dbReference type="SUPFAM" id="SSF52402">
    <property type="entry name" value="Adenine nucleotide alpha hydrolases-like"/>
    <property type="match status" value="1"/>
</dbReference>
<dbReference type="PROSITE" id="PS51273">
    <property type="entry name" value="GATASE_TYPE_1"/>
    <property type="match status" value="1"/>
</dbReference>
<proteinExistence type="predicted"/>
<dbReference type="PANTHER" id="PTHR11922:SF2">
    <property type="entry name" value="GMP SYNTHASE [GLUTAMINE-HYDROLYZING]"/>
    <property type="match status" value="1"/>
</dbReference>
<keyword evidence="7 9" id="KW-0067">ATP-binding</keyword>
<dbReference type="GO" id="GO:0005829">
    <property type="term" value="C:cytosol"/>
    <property type="evidence" value="ECO:0007669"/>
    <property type="project" value="TreeGrafter"/>
</dbReference>
<dbReference type="Gene3D" id="3.30.300.10">
    <property type="match status" value="1"/>
</dbReference>
<evidence type="ECO:0000259" key="10">
    <source>
        <dbReference type="PROSITE" id="PS51553"/>
    </source>
</evidence>
<gene>
    <name evidence="11" type="ORF">FGG08_007594</name>
</gene>
<evidence type="ECO:0000256" key="7">
    <source>
        <dbReference type="ARBA" id="ARBA00022840"/>
    </source>
</evidence>
<feature type="domain" description="GMPS ATP-PPase" evidence="10">
    <location>
        <begin position="28"/>
        <end position="218"/>
    </location>
</feature>
<feature type="binding site" evidence="9">
    <location>
        <begin position="56"/>
        <end position="62"/>
    </location>
    <ligand>
        <name>ATP</name>
        <dbReference type="ChEBI" id="CHEBI:30616"/>
    </ligand>
</feature>